<feature type="compositionally biased region" description="Basic and acidic residues" evidence="1">
    <location>
        <begin position="323"/>
        <end position="336"/>
    </location>
</feature>
<keyword evidence="2" id="KW-0472">Membrane</keyword>
<dbReference type="RefSeq" id="WP_305024264.1">
    <property type="nucleotide sequence ID" value="NZ_JAUQTB010000005.1"/>
</dbReference>
<dbReference type="Proteomes" id="UP001240171">
    <property type="component" value="Unassembled WGS sequence"/>
</dbReference>
<feature type="signal peptide" evidence="3">
    <location>
        <begin position="1"/>
        <end position="23"/>
    </location>
</feature>
<dbReference type="EMBL" id="JAUQTB010000005">
    <property type="protein sequence ID" value="MDO7907065.1"/>
    <property type="molecule type" value="Genomic_DNA"/>
</dbReference>
<comment type="caution">
    <text evidence="4">The sequence shown here is derived from an EMBL/GenBank/DDBJ whole genome shotgun (WGS) entry which is preliminary data.</text>
</comment>
<sequence>MRKFVPLLAAAILGLSLTAPAFASGNDVSTPSENPYKFTSGPGSVDVGEIATLELTPDQEFYDKENTIQMVLDSKGVLSGDEIGTLYPADVDEPWAVVFEYSDSGHIDDSDSRDIDADELLDSYKQGTAEQNRKVPVENQLEITGWNTEPAYDEALHSLTWAIAATDHDNKPIVNYNVKILTRTGYISAILITDPDNLSTYQSMLKNDILPKMTIKPGNTYEEFDASVDKKSEWGLSGLILGGAGLVAAKKLGLLLLLKKGWFVIVAAIVGIFSWIRRKLGRAKAEQEAEQQISDFYAQENGSTPQGPYNSSSYEAGAVPDSTRPEDELERGRREAAATNVQPVRKDRGSSDH</sequence>
<accession>A0ABT9CCS6</accession>
<feature type="compositionally biased region" description="Polar residues" evidence="1">
    <location>
        <begin position="296"/>
        <end position="314"/>
    </location>
</feature>
<feature type="chain" id="PRO_5045684224" evidence="3">
    <location>
        <begin position="24"/>
        <end position="353"/>
    </location>
</feature>
<evidence type="ECO:0000313" key="4">
    <source>
        <dbReference type="EMBL" id="MDO7907065.1"/>
    </source>
</evidence>
<feature type="region of interest" description="Disordered" evidence="1">
    <location>
        <begin position="296"/>
        <end position="353"/>
    </location>
</feature>
<keyword evidence="2" id="KW-1133">Transmembrane helix</keyword>
<keyword evidence="3" id="KW-0732">Signal</keyword>
<protein>
    <submittedName>
        <fullName evidence="4">DUF2167 domain-containing protein</fullName>
    </submittedName>
</protein>
<feature type="transmembrane region" description="Helical" evidence="2">
    <location>
        <begin position="252"/>
        <end position="276"/>
    </location>
</feature>
<dbReference type="Pfam" id="PF09935">
    <property type="entry name" value="DUF2167"/>
    <property type="match status" value="1"/>
</dbReference>
<dbReference type="InterPro" id="IPR018682">
    <property type="entry name" value="DUF2167_membr"/>
</dbReference>
<name>A0ABT9CCS6_9BACL</name>
<proteinExistence type="predicted"/>
<keyword evidence="5" id="KW-1185">Reference proteome</keyword>
<evidence type="ECO:0000313" key="5">
    <source>
        <dbReference type="Proteomes" id="UP001240171"/>
    </source>
</evidence>
<keyword evidence="2" id="KW-0812">Transmembrane</keyword>
<reference evidence="4 5" key="1">
    <citation type="submission" date="2023-07" db="EMBL/GenBank/DDBJ databases">
        <title>Paenibacillus sp. JX-17 nov. isolated from soil.</title>
        <authorList>
            <person name="Wan Y."/>
            <person name="Liu B."/>
        </authorList>
    </citation>
    <scope>NUCLEOTIDE SEQUENCE [LARGE SCALE GENOMIC DNA]</scope>
    <source>
        <strain evidence="4 5">JX-17</strain>
    </source>
</reference>
<evidence type="ECO:0000256" key="1">
    <source>
        <dbReference type="SAM" id="MobiDB-lite"/>
    </source>
</evidence>
<feature type="compositionally biased region" description="Basic and acidic residues" evidence="1">
    <location>
        <begin position="344"/>
        <end position="353"/>
    </location>
</feature>
<evidence type="ECO:0000256" key="3">
    <source>
        <dbReference type="SAM" id="SignalP"/>
    </source>
</evidence>
<organism evidence="4 5">
    <name type="scientific">Paenibacillus lacisoli</name>
    <dbReference type="NCBI Taxonomy" id="3064525"/>
    <lineage>
        <taxon>Bacteria</taxon>
        <taxon>Bacillati</taxon>
        <taxon>Bacillota</taxon>
        <taxon>Bacilli</taxon>
        <taxon>Bacillales</taxon>
        <taxon>Paenibacillaceae</taxon>
        <taxon>Paenibacillus</taxon>
    </lineage>
</organism>
<evidence type="ECO:0000256" key="2">
    <source>
        <dbReference type="SAM" id="Phobius"/>
    </source>
</evidence>
<gene>
    <name evidence="4" type="ORF">Q5741_11620</name>
</gene>